<dbReference type="InterPro" id="IPR011042">
    <property type="entry name" value="6-blade_b-propeller_TolB-like"/>
</dbReference>
<organism evidence="1 2">
    <name type="scientific">Mesobacillus boroniphilus JCM 21738</name>
    <dbReference type="NCBI Taxonomy" id="1294265"/>
    <lineage>
        <taxon>Bacteria</taxon>
        <taxon>Bacillati</taxon>
        <taxon>Bacillota</taxon>
        <taxon>Bacilli</taxon>
        <taxon>Bacillales</taxon>
        <taxon>Bacillaceae</taxon>
        <taxon>Mesobacillus</taxon>
    </lineage>
</organism>
<keyword evidence="2" id="KW-1185">Reference proteome</keyword>
<accession>W4RWF3</accession>
<dbReference type="SUPFAM" id="SSF69304">
    <property type="entry name" value="Tricorn protease N-terminal domain"/>
    <property type="match status" value="1"/>
</dbReference>
<dbReference type="RefSeq" id="WP_052019802.1">
    <property type="nucleotide sequence ID" value="NZ_BAUW01000112.1"/>
</dbReference>
<evidence type="ECO:0000313" key="1">
    <source>
        <dbReference type="EMBL" id="GAE47964.1"/>
    </source>
</evidence>
<evidence type="ECO:0000313" key="2">
    <source>
        <dbReference type="Proteomes" id="UP000018949"/>
    </source>
</evidence>
<protein>
    <submittedName>
        <fullName evidence="1">Peptidase</fullName>
    </submittedName>
</protein>
<dbReference type="AlphaFoldDB" id="W4RWF3"/>
<proteinExistence type="predicted"/>
<name>W4RWF3_9BACI</name>
<dbReference type="Proteomes" id="UP000018949">
    <property type="component" value="Unassembled WGS sequence"/>
</dbReference>
<dbReference type="Gene3D" id="2.120.10.30">
    <property type="entry name" value="TolB, C-terminal domain"/>
    <property type="match status" value="1"/>
</dbReference>
<dbReference type="eggNOG" id="COG0823">
    <property type="taxonomic scope" value="Bacteria"/>
</dbReference>
<sequence>MVKESKATEVKRYTIQQFYGSESITGNSISYDGRKVLFSGDKTGIYNAYCVSVEDGVRTQLTHSEDNAVLVTSYFPDDDRFLFLSDKGGNEILHIYVKNENGEEIDLTPGEQERAEFYSWSQDGKAFSTGQISGILVTWTSMKWILPLLNLLVFLRMMKDTNLGPSL</sequence>
<dbReference type="EMBL" id="BAUW01000112">
    <property type="protein sequence ID" value="GAE47964.1"/>
    <property type="molecule type" value="Genomic_DNA"/>
</dbReference>
<comment type="caution">
    <text evidence="1">The sequence shown here is derived from an EMBL/GenBank/DDBJ whole genome shotgun (WGS) entry which is preliminary data.</text>
</comment>
<gene>
    <name evidence="1" type="ORF">JCM21738_5011</name>
</gene>
<reference evidence="1 2" key="1">
    <citation type="submission" date="2013-12" db="EMBL/GenBank/DDBJ databases">
        <title>NBRP : Genome information of microbial organism related human and environment.</title>
        <authorList>
            <person name="Hattori M."/>
            <person name="Oshima K."/>
            <person name="Inaba H."/>
            <person name="Suda W."/>
            <person name="Sakamoto M."/>
            <person name="Iino T."/>
            <person name="Kitahara M."/>
            <person name="Oshida Y."/>
            <person name="Iida T."/>
            <person name="Kudo T."/>
            <person name="Itoh T."/>
            <person name="Ahmed I."/>
            <person name="Ohkuma M."/>
        </authorList>
    </citation>
    <scope>NUCLEOTIDE SEQUENCE [LARGE SCALE GENOMIC DNA]</scope>
    <source>
        <strain evidence="1 2">JCM 21738</strain>
    </source>
</reference>